<evidence type="ECO:0000313" key="2">
    <source>
        <dbReference type="WBParaSite" id="ES5_v2.g12134.t1"/>
    </source>
</evidence>
<reference evidence="2" key="1">
    <citation type="submission" date="2022-11" db="UniProtKB">
        <authorList>
            <consortium name="WormBaseParasite"/>
        </authorList>
    </citation>
    <scope>IDENTIFICATION</scope>
</reference>
<organism evidence="1 2">
    <name type="scientific">Panagrolaimus sp. ES5</name>
    <dbReference type="NCBI Taxonomy" id="591445"/>
    <lineage>
        <taxon>Eukaryota</taxon>
        <taxon>Metazoa</taxon>
        <taxon>Ecdysozoa</taxon>
        <taxon>Nematoda</taxon>
        <taxon>Chromadorea</taxon>
        <taxon>Rhabditida</taxon>
        <taxon>Tylenchina</taxon>
        <taxon>Panagrolaimomorpha</taxon>
        <taxon>Panagrolaimoidea</taxon>
        <taxon>Panagrolaimidae</taxon>
        <taxon>Panagrolaimus</taxon>
    </lineage>
</organism>
<accession>A0AC34F4X6</accession>
<protein>
    <submittedName>
        <fullName evidence="2">Uncharacterized protein</fullName>
    </submittedName>
</protein>
<name>A0AC34F4X6_9BILA</name>
<dbReference type="Proteomes" id="UP000887579">
    <property type="component" value="Unplaced"/>
</dbReference>
<proteinExistence type="predicted"/>
<dbReference type="WBParaSite" id="ES5_v2.g12134.t1">
    <property type="protein sequence ID" value="ES5_v2.g12134.t1"/>
    <property type="gene ID" value="ES5_v2.g12134"/>
</dbReference>
<sequence>MTSSYIGAYLIGSQTLRLYHLETLRPSSQWIDSELSHSAWTPETLRERMNKVFKVIKSDLKCLVLVNATQMSIELLRLAHDIGAEYAKEVYIISATMAKLQWAVAETKLNYLNIGEKALIAYFINEICEFVELEMVSSSTFKLNSVKKGSKNEAYEMLLERTNSVKPKSVAFVSTYEIQTLKRWFEARFIGTVHYIIERPDYILLNGGLAKAGTMYSGNIPPPFDIQDFASGYKIEYTNEDGNFCDVLIPFNEKLPVKNTVELVKIKSYCIKYYEEVTVTPVVPPALAIGQFQSAILYENARVKSVRVTASINSRGIPYFKLDEQKIFDVTTNLSNMTLNSNKNVLDPKKLKFVIKLKANMGSIWLKTDQKEYALLNVNQNEWTPFFVSFYRADVIIGEKAENHGKKHPRSVIKDVHHVIGLPLKKIDFDRKWKFQIVPASDDTKFGMFEVETPDGKRQFSPASIMSMFIMALKKLAERQYDYEIKKLFIQVSSQDYKTEQLSVIKNAAETVGIDVENIEYMNF</sequence>
<evidence type="ECO:0000313" key="1">
    <source>
        <dbReference type="Proteomes" id="UP000887579"/>
    </source>
</evidence>